<feature type="transmembrane region" description="Helical" evidence="5">
    <location>
        <begin position="529"/>
        <end position="551"/>
    </location>
</feature>
<protein>
    <submittedName>
        <fullName evidence="7">Caffeine resistance protein 5</fullName>
    </submittedName>
</protein>
<dbReference type="SUPFAM" id="SSF103473">
    <property type="entry name" value="MFS general substrate transporter"/>
    <property type="match status" value="1"/>
</dbReference>
<dbReference type="OrthoDB" id="3357846at2759"/>
<feature type="transmembrane region" description="Helical" evidence="5">
    <location>
        <begin position="461"/>
        <end position="485"/>
    </location>
</feature>
<feature type="domain" description="Major facilitator superfamily (MFS) profile" evidence="6">
    <location>
        <begin position="123"/>
        <end position="565"/>
    </location>
</feature>
<dbReference type="PANTHER" id="PTHR23502:SF23">
    <property type="entry name" value="FLUCONAZOLE RESISTANCE PROTEIN 1"/>
    <property type="match status" value="1"/>
</dbReference>
<feature type="transmembrane region" description="Helical" evidence="5">
    <location>
        <begin position="279"/>
        <end position="299"/>
    </location>
</feature>
<accession>A0A9P5JW81</accession>
<dbReference type="EMBL" id="WHVB01000044">
    <property type="protein sequence ID" value="KAF8465834.1"/>
    <property type="molecule type" value="Genomic_DNA"/>
</dbReference>
<dbReference type="AlphaFoldDB" id="A0A9P5JW81"/>
<evidence type="ECO:0000313" key="7">
    <source>
        <dbReference type="EMBL" id="KAF8465834.1"/>
    </source>
</evidence>
<evidence type="ECO:0000259" key="6">
    <source>
        <dbReference type="PROSITE" id="PS50850"/>
    </source>
</evidence>
<dbReference type="GO" id="GO:0015244">
    <property type="term" value="F:fluconazole transmembrane transporter activity"/>
    <property type="evidence" value="ECO:0007669"/>
    <property type="project" value="TreeGrafter"/>
</dbReference>
<dbReference type="InterPro" id="IPR036259">
    <property type="entry name" value="MFS_trans_sf"/>
</dbReference>
<feature type="transmembrane region" description="Helical" evidence="5">
    <location>
        <begin position="438"/>
        <end position="455"/>
    </location>
</feature>
<dbReference type="GO" id="GO:1990961">
    <property type="term" value="P:xenobiotic detoxification by transmembrane export across the plasma membrane"/>
    <property type="evidence" value="ECO:0007669"/>
    <property type="project" value="TreeGrafter"/>
</dbReference>
<keyword evidence="4 5" id="KW-0472">Membrane</keyword>
<dbReference type="PANTHER" id="PTHR23502">
    <property type="entry name" value="MAJOR FACILITATOR SUPERFAMILY"/>
    <property type="match status" value="1"/>
</dbReference>
<feature type="transmembrane region" description="Helical" evidence="5">
    <location>
        <begin position="505"/>
        <end position="523"/>
    </location>
</feature>
<dbReference type="Proteomes" id="UP000759537">
    <property type="component" value="Unassembled WGS sequence"/>
</dbReference>
<reference evidence="7" key="1">
    <citation type="submission" date="2019-10" db="EMBL/GenBank/DDBJ databases">
        <authorList>
            <consortium name="DOE Joint Genome Institute"/>
            <person name="Kuo A."/>
            <person name="Miyauchi S."/>
            <person name="Kiss E."/>
            <person name="Drula E."/>
            <person name="Kohler A."/>
            <person name="Sanchez-Garcia M."/>
            <person name="Andreopoulos B."/>
            <person name="Barry K.W."/>
            <person name="Bonito G."/>
            <person name="Buee M."/>
            <person name="Carver A."/>
            <person name="Chen C."/>
            <person name="Cichocki N."/>
            <person name="Clum A."/>
            <person name="Culley D."/>
            <person name="Crous P.W."/>
            <person name="Fauchery L."/>
            <person name="Girlanda M."/>
            <person name="Hayes R."/>
            <person name="Keri Z."/>
            <person name="LaButti K."/>
            <person name="Lipzen A."/>
            <person name="Lombard V."/>
            <person name="Magnuson J."/>
            <person name="Maillard F."/>
            <person name="Morin E."/>
            <person name="Murat C."/>
            <person name="Nolan M."/>
            <person name="Ohm R."/>
            <person name="Pangilinan J."/>
            <person name="Pereira M."/>
            <person name="Perotto S."/>
            <person name="Peter M."/>
            <person name="Riley R."/>
            <person name="Sitrit Y."/>
            <person name="Stielow B."/>
            <person name="Szollosi G."/>
            <person name="Zifcakova L."/>
            <person name="Stursova M."/>
            <person name="Spatafora J.W."/>
            <person name="Tedersoo L."/>
            <person name="Vaario L.-M."/>
            <person name="Yamada A."/>
            <person name="Yan M."/>
            <person name="Wang P."/>
            <person name="Xu J."/>
            <person name="Bruns T."/>
            <person name="Baldrian P."/>
            <person name="Vilgalys R."/>
            <person name="Henrissat B."/>
            <person name="Grigoriev I.V."/>
            <person name="Hibbett D."/>
            <person name="Nagy L.G."/>
            <person name="Martin F.M."/>
        </authorList>
    </citation>
    <scope>NUCLEOTIDE SEQUENCE</scope>
    <source>
        <strain evidence="7">Prilba</strain>
    </source>
</reference>
<proteinExistence type="predicted"/>
<sequence length="565" mass="63315">MSIFQDTVFASIVRAVLGPTYFAHIDEMDVPPVYQKTVHFPKSSATTTTLDDPFNVHTRDHPVYNKQAAGAGDSGDLELSGELPKPVKEPIKAEGSDSLLVTWYGPDDPENPMNWSRIRKIWVIFQMCFLTFSVYFGAAVYTAGERGVSEQFHVSSVSATLGLTVFLLGSGTGPMLWSPMSEMPYIGRMPIYWFTLFLYVVLQVPTALATNFGMLLAFRFITGFVGSPVLATGGATIADMYIPKKRVYGITLWSAFAVCAPATAPIAGGFAAHAEGWNWTIWILMWLGSFTLAMLFFFFPETSSSNILYRRAVRLRKATGDKRLKSQAEIDAENLSGSDIARDVLVRPFTLNFQEPIVLLLNLYIALVYALFYLWFESFPIVFIEIHHWRQQMLGLAFLGILVGVFVTLPLYMTYIYLVEEKMYDENGQIKPEKRMRVAIFASILCPISLFWFGWSSRADIHWIVPIIGSSLFPMAAMLLFNVVLNYLADAYPKYAASVLAGNDFMRCAFAAGFPLFGSAMYHNLGVGWASTLLGFLLCAFIPIPILLHFYGERIRFASKRAQHN</sequence>
<dbReference type="InterPro" id="IPR020846">
    <property type="entry name" value="MFS_dom"/>
</dbReference>
<keyword evidence="3 5" id="KW-1133">Transmembrane helix</keyword>
<comment type="subcellular location">
    <subcellularLocation>
        <location evidence="1">Membrane</location>
        <topology evidence="1">Multi-pass membrane protein</topology>
    </subcellularLocation>
</comment>
<dbReference type="Pfam" id="PF07690">
    <property type="entry name" value="MFS_1"/>
    <property type="match status" value="1"/>
</dbReference>
<feature type="transmembrane region" description="Helical" evidence="5">
    <location>
        <begin position="216"/>
        <end position="238"/>
    </location>
</feature>
<feature type="transmembrane region" description="Helical" evidence="5">
    <location>
        <begin position="121"/>
        <end position="144"/>
    </location>
</feature>
<dbReference type="FunFam" id="1.20.1250.20:FF:000011">
    <property type="entry name" value="MFS multidrug transporter, putative"/>
    <property type="match status" value="1"/>
</dbReference>
<reference evidence="7" key="2">
    <citation type="journal article" date="2020" name="Nat. Commun.">
        <title>Large-scale genome sequencing of mycorrhizal fungi provides insights into the early evolution of symbiotic traits.</title>
        <authorList>
            <person name="Miyauchi S."/>
            <person name="Kiss E."/>
            <person name="Kuo A."/>
            <person name="Drula E."/>
            <person name="Kohler A."/>
            <person name="Sanchez-Garcia M."/>
            <person name="Morin E."/>
            <person name="Andreopoulos B."/>
            <person name="Barry K.W."/>
            <person name="Bonito G."/>
            <person name="Buee M."/>
            <person name="Carver A."/>
            <person name="Chen C."/>
            <person name="Cichocki N."/>
            <person name="Clum A."/>
            <person name="Culley D."/>
            <person name="Crous P.W."/>
            <person name="Fauchery L."/>
            <person name="Girlanda M."/>
            <person name="Hayes R.D."/>
            <person name="Keri Z."/>
            <person name="LaButti K."/>
            <person name="Lipzen A."/>
            <person name="Lombard V."/>
            <person name="Magnuson J."/>
            <person name="Maillard F."/>
            <person name="Murat C."/>
            <person name="Nolan M."/>
            <person name="Ohm R.A."/>
            <person name="Pangilinan J."/>
            <person name="Pereira M.F."/>
            <person name="Perotto S."/>
            <person name="Peter M."/>
            <person name="Pfister S."/>
            <person name="Riley R."/>
            <person name="Sitrit Y."/>
            <person name="Stielow J.B."/>
            <person name="Szollosi G."/>
            <person name="Zifcakova L."/>
            <person name="Stursova M."/>
            <person name="Spatafora J.W."/>
            <person name="Tedersoo L."/>
            <person name="Vaario L.M."/>
            <person name="Yamada A."/>
            <person name="Yan M."/>
            <person name="Wang P."/>
            <person name="Xu J."/>
            <person name="Bruns T."/>
            <person name="Baldrian P."/>
            <person name="Vilgalys R."/>
            <person name="Dunand C."/>
            <person name="Henrissat B."/>
            <person name="Grigoriev I.V."/>
            <person name="Hibbett D."/>
            <person name="Nagy L.G."/>
            <person name="Martin F.M."/>
        </authorList>
    </citation>
    <scope>NUCLEOTIDE SEQUENCE</scope>
    <source>
        <strain evidence="7">Prilba</strain>
    </source>
</reference>
<feature type="transmembrane region" description="Helical" evidence="5">
    <location>
        <begin position="250"/>
        <end position="273"/>
    </location>
</feature>
<dbReference type="GO" id="GO:0005886">
    <property type="term" value="C:plasma membrane"/>
    <property type="evidence" value="ECO:0007669"/>
    <property type="project" value="TreeGrafter"/>
</dbReference>
<keyword evidence="8" id="KW-1185">Reference proteome</keyword>
<feature type="transmembrane region" description="Helical" evidence="5">
    <location>
        <begin position="156"/>
        <end position="177"/>
    </location>
</feature>
<evidence type="ECO:0000256" key="5">
    <source>
        <dbReference type="SAM" id="Phobius"/>
    </source>
</evidence>
<name>A0A9P5JW81_9AGAM</name>
<evidence type="ECO:0000256" key="1">
    <source>
        <dbReference type="ARBA" id="ARBA00004141"/>
    </source>
</evidence>
<evidence type="ECO:0000256" key="4">
    <source>
        <dbReference type="ARBA" id="ARBA00023136"/>
    </source>
</evidence>
<organism evidence="7 8">
    <name type="scientific">Russula ochroleuca</name>
    <dbReference type="NCBI Taxonomy" id="152965"/>
    <lineage>
        <taxon>Eukaryota</taxon>
        <taxon>Fungi</taxon>
        <taxon>Dikarya</taxon>
        <taxon>Basidiomycota</taxon>
        <taxon>Agaricomycotina</taxon>
        <taxon>Agaricomycetes</taxon>
        <taxon>Russulales</taxon>
        <taxon>Russulaceae</taxon>
        <taxon>Russula</taxon>
    </lineage>
</organism>
<evidence type="ECO:0000256" key="2">
    <source>
        <dbReference type="ARBA" id="ARBA00022692"/>
    </source>
</evidence>
<dbReference type="InterPro" id="IPR011701">
    <property type="entry name" value="MFS"/>
</dbReference>
<feature type="transmembrane region" description="Helical" evidence="5">
    <location>
        <begin position="396"/>
        <end position="418"/>
    </location>
</feature>
<evidence type="ECO:0000256" key="3">
    <source>
        <dbReference type="ARBA" id="ARBA00022989"/>
    </source>
</evidence>
<dbReference type="Gene3D" id="1.20.1250.20">
    <property type="entry name" value="MFS general substrate transporter like domains"/>
    <property type="match status" value="1"/>
</dbReference>
<feature type="transmembrane region" description="Helical" evidence="5">
    <location>
        <begin position="357"/>
        <end position="376"/>
    </location>
</feature>
<feature type="transmembrane region" description="Helical" evidence="5">
    <location>
        <begin position="189"/>
        <end position="210"/>
    </location>
</feature>
<dbReference type="PROSITE" id="PS50850">
    <property type="entry name" value="MFS"/>
    <property type="match status" value="1"/>
</dbReference>
<gene>
    <name evidence="7" type="ORF">DFH94DRAFT_349690</name>
</gene>
<evidence type="ECO:0000313" key="8">
    <source>
        <dbReference type="Proteomes" id="UP000759537"/>
    </source>
</evidence>
<keyword evidence="2 5" id="KW-0812">Transmembrane</keyword>
<dbReference type="CDD" id="cd17323">
    <property type="entry name" value="MFS_Tpo1_MDR_like"/>
    <property type="match status" value="1"/>
</dbReference>
<comment type="caution">
    <text evidence="7">The sequence shown here is derived from an EMBL/GenBank/DDBJ whole genome shotgun (WGS) entry which is preliminary data.</text>
</comment>